<evidence type="ECO:0000313" key="1">
    <source>
        <dbReference type="EMBL" id="QQG37014.1"/>
    </source>
</evidence>
<dbReference type="AlphaFoldDB" id="A0A7T5R403"/>
<gene>
    <name evidence="1" type="ORF">HYS17_04420</name>
</gene>
<sequence length="161" mass="17937">MPASIRTAYELDFDTDFSARQDNLDRLAHITTAYMNGSEINFPATHKHMRFSWKRASAPLGDLLESLYGYFNGAAEVSVAGGGTHPFDRESVHLSVDLKPVTETISRDGVGNGLALLGRYLEDPAFQAICEQNQVDEVYTPSNDLKVRAHKVMHHNHPRPL</sequence>
<name>A0A7T5R403_9BACT</name>
<proteinExistence type="predicted"/>
<dbReference type="EMBL" id="CP066681">
    <property type="protein sequence ID" value="QQG37014.1"/>
    <property type="molecule type" value="Genomic_DNA"/>
</dbReference>
<reference evidence="1 2" key="1">
    <citation type="submission" date="2020-07" db="EMBL/GenBank/DDBJ databases">
        <title>Huge and variable diversity of episymbiotic CPR bacteria and DPANN archaea in groundwater ecosystems.</title>
        <authorList>
            <person name="He C.Y."/>
            <person name="Keren R."/>
            <person name="Whittaker M."/>
            <person name="Farag I.F."/>
            <person name="Doudna J."/>
            <person name="Cate J.H.D."/>
            <person name="Banfield J.F."/>
        </authorList>
    </citation>
    <scope>NUCLEOTIDE SEQUENCE [LARGE SCALE GENOMIC DNA]</scope>
    <source>
        <strain evidence="1">NC_groundwater_70_Ag_B-0.1um_54_66</strain>
    </source>
</reference>
<organism evidence="1 2">
    <name type="scientific">Micavibrio aeruginosavorus</name>
    <dbReference type="NCBI Taxonomy" id="349221"/>
    <lineage>
        <taxon>Bacteria</taxon>
        <taxon>Pseudomonadati</taxon>
        <taxon>Bdellovibrionota</taxon>
        <taxon>Bdellovibrionia</taxon>
        <taxon>Bdellovibrionales</taxon>
        <taxon>Pseudobdellovibrionaceae</taxon>
        <taxon>Micavibrio</taxon>
    </lineage>
</organism>
<protein>
    <submittedName>
        <fullName evidence="1">Uncharacterized protein</fullName>
    </submittedName>
</protein>
<evidence type="ECO:0000313" key="2">
    <source>
        <dbReference type="Proteomes" id="UP000595362"/>
    </source>
</evidence>
<accession>A0A7T5R403</accession>
<dbReference type="Proteomes" id="UP000595362">
    <property type="component" value="Chromosome"/>
</dbReference>